<dbReference type="InterPro" id="IPR000304">
    <property type="entry name" value="Pyrroline-COOH_reductase"/>
</dbReference>
<accession>A0A927D1V1</accession>
<evidence type="ECO:0000256" key="2">
    <source>
        <dbReference type="PIRSR" id="PIRSR000193-1"/>
    </source>
</evidence>
<feature type="binding site" evidence="2">
    <location>
        <begin position="6"/>
        <end position="11"/>
    </location>
    <ligand>
        <name>NADP(+)</name>
        <dbReference type="ChEBI" id="CHEBI:58349"/>
    </ligand>
</feature>
<evidence type="ECO:0000259" key="4">
    <source>
        <dbReference type="Pfam" id="PF14748"/>
    </source>
</evidence>
<dbReference type="SUPFAM" id="SSF48179">
    <property type="entry name" value="6-phosphogluconate dehydrogenase C-terminal domain-like"/>
    <property type="match status" value="1"/>
</dbReference>
<dbReference type="InterPro" id="IPR029036">
    <property type="entry name" value="P5CR_dimer"/>
</dbReference>
<dbReference type="PROSITE" id="PS00521">
    <property type="entry name" value="P5CR"/>
    <property type="match status" value="1"/>
</dbReference>
<feature type="domain" description="Pyrroline-5-carboxylate reductase catalytic N-terminal" evidence="3">
    <location>
        <begin position="2"/>
        <end position="97"/>
    </location>
</feature>
<dbReference type="SUPFAM" id="SSF51735">
    <property type="entry name" value="NAD(P)-binding Rossmann-fold domains"/>
    <property type="match status" value="1"/>
</dbReference>
<evidence type="ECO:0000259" key="3">
    <source>
        <dbReference type="Pfam" id="PF03807"/>
    </source>
</evidence>
<reference evidence="5" key="1">
    <citation type="submission" date="2020-09" db="EMBL/GenBank/DDBJ databases">
        <title>Bacillus faecalis sp. nov., a moderately halophilic bacterium isolated from cow faeces.</title>
        <authorList>
            <person name="Jiang L."/>
            <person name="Lee J."/>
        </authorList>
    </citation>
    <scope>NUCLEOTIDE SEQUENCE</scope>
    <source>
        <strain evidence="5">AGMB 02131</strain>
    </source>
</reference>
<comment type="caution">
    <text evidence="5">The sequence shown here is derived from an EMBL/GenBank/DDBJ whole genome shotgun (WGS) entry which is preliminary data.</text>
</comment>
<dbReference type="PIRSF" id="PIRSF000193">
    <property type="entry name" value="Pyrrol-5-carb_rd"/>
    <property type="match status" value="1"/>
</dbReference>
<dbReference type="InterPro" id="IPR008927">
    <property type="entry name" value="6-PGluconate_DH-like_C_sf"/>
</dbReference>
<proteinExistence type="inferred from homology"/>
<dbReference type="Gene3D" id="3.40.50.720">
    <property type="entry name" value="NAD(P)-binding Rossmann-like Domain"/>
    <property type="match status" value="1"/>
</dbReference>
<dbReference type="GO" id="GO:0055129">
    <property type="term" value="P:L-proline biosynthetic process"/>
    <property type="evidence" value="ECO:0007669"/>
    <property type="project" value="TreeGrafter"/>
</dbReference>
<dbReference type="GO" id="GO:0004735">
    <property type="term" value="F:pyrroline-5-carboxylate reductase activity"/>
    <property type="evidence" value="ECO:0007669"/>
    <property type="project" value="InterPro"/>
</dbReference>
<evidence type="ECO:0000256" key="1">
    <source>
        <dbReference type="ARBA" id="ARBA00005525"/>
    </source>
</evidence>
<dbReference type="Pfam" id="PF14748">
    <property type="entry name" value="P5CR_dimer"/>
    <property type="match status" value="1"/>
</dbReference>
<gene>
    <name evidence="5" type="ORF">IEO70_16695</name>
</gene>
<protein>
    <submittedName>
        <fullName evidence="5">Late competence protein ComER</fullName>
    </submittedName>
</protein>
<sequence length="275" mass="30223">MKVAVIGTGNMGTILIEAFILSDSVLAKNMNIYNRTQPKAQAIKAKYPNIHLCSSEIEAAQNSELIFVCVKPGEMHTVLSKLAEHLYADQCVVSITSPISVAQLEEMLPCNTARLIPSITNKVFSGVSLLSFGENCSNKWREAIRQLASNISEAIEIDNNITRISSDIVSCGPAFFSYLAQAFINAAVEETKIDPNTATVLTEKMLIGLGDLLRSGQYTLPTLQEKVCVKGGITGEGIKVFEQELGDVFNRVFLATHEKFGDEITKLEKQFEHKY</sequence>
<dbReference type="AlphaFoldDB" id="A0A927D1V1"/>
<keyword evidence="6" id="KW-1185">Reference proteome</keyword>
<feature type="domain" description="Pyrroline-5-carboxylate reductase dimerisation" evidence="4">
    <location>
        <begin position="164"/>
        <end position="259"/>
    </location>
</feature>
<dbReference type="PANTHER" id="PTHR11645">
    <property type="entry name" value="PYRROLINE-5-CARBOXYLATE REDUCTASE"/>
    <property type="match status" value="1"/>
</dbReference>
<dbReference type="Pfam" id="PF03807">
    <property type="entry name" value="F420_oxidored"/>
    <property type="match status" value="1"/>
</dbReference>
<comment type="similarity">
    <text evidence="1">Belongs to the pyrroline-5-carboxylate reductase family.</text>
</comment>
<dbReference type="PANTHER" id="PTHR11645:SF51">
    <property type="entry name" value="COME OPERON PROTEIN 4"/>
    <property type="match status" value="1"/>
</dbReference>
<dbReference type="RefSeq" id="WP_190999516.1">
    <property type="nucleotide sequence ID" value="NZ_JACXSI010000050.1"/>
</dbReference>
<dbReference type="InterPro" id="IPR053790">
    <property type="entry name" value="P5CR-like_CS"/>
</dbReference>
<dbReference type="InterPro" id="IPR028939">
    <property type="entry name" value="P5C_Rdtase_cat_N"/>
</dbReference>
<organism evidence="5 6">
    <name type="scientific">Peribacillus faecalis</name>
    <dbReference type="NCBI Taxonomy" id="2772559"/>
    <lineage>
        <taxon>Bacteria</taxon>
        <taxon>Bacillati</taxon>
        <taxon>Bacillota</taxon>
        <taxon>Bacilli</taxon>
        <taxon>Bacillales</taxon>
        <taxon>Bacillaceae</taxon>
        <taxon>Peribacillus</taxon>
    </lineage>
</organism>
<dbReference type="NCBIfam" id="NF005814">
    <property type="entry name" value="PRK07680.1"/>
    <property type="match status" value="1"/>
</dbReference>
<dbReference type="Proteomes" id="UP000602076">
    <property type="component" value="Unassembled WGS sequence"/>
</dbReference>
<evidence type="ECO:0000313" key="5">
    <source>
        <dbReference type="EMBL" id="MBD3109980.1"/>
    </source>
</evidence>
<name>A0A927D1V1_9BACI</name>
<dbReference type="InterPro" id="IPR036291">
    <property type="entry name" value="NAD(P)-bd_dom_sf"/>
</dbReference>
<dbReference type="EMBL" id="JACXSI010000050">
    <property type="protein sequence ID" value="MBD3109980.1"/>
    <property type="molecule type" value="Genomic_DNA"/>
</dbReference>
<evidence type="ECO:0000313" key="6">
    <source>
        <dbReference type="Proteomes" id="UP000602076"/>
    </source>
</evidence>
<keyword evidence="2" id="KW-0521">NADP</keyword>
<dbReference type="Gene3D" id="1.10.3730.10">
    <property type="entry name" value="ProC C-terminal domain-like"/>
    <property type="match status" value="1"/>
</dbReference>